<sequence>MGTESLYTQDGGYSQSSGCGFGEFSLSYTSPPQYYPAFGYHIQPASSVCDVPISVPFTTPPNTRPSMVATQPQYFPDRIGLPVPIPPTASSVSNAPPQPRRRRKLCATPRRILTVHDRRQICLYHEEHKTAKQVDIAGPFPLQSLWFSRIKSTDRTGTAVFGVERSTISKVLRQKERFLGREHTSAPAKRTTGHPNVARALSNWVRKRQRPDHPLDIEMIRDRALLFARTWANHCDDYDDCEEEIRSWLKGFKNATDFQHFISQERFPTTKNSSESPKVLCIDSTIESAVRTPRAPSAISPIASTPPLPLVPMAVQEHVSSDSIYNLPSDYQCKQTSDIPVDAMSPLSPSQTSLISMPVTDSYFSPATRAIDSYTWSTPSTHRSLMIVSRQMDPSMLSPVEQCDQLPPMAALPQTPFQESLVIGEHGAPAISDFDATCITAQYNREGQEVRAKYPPLFLKPATVSPMNPLSGPTQDEARRALELVIDYFDHRPGDLNSQESQIIGSLMEILNPAKT</sequence>
<gene>
    <name evidence="1" type="ORF">BDV33DRAFT_210916</name>
</gene>
<name>A0A5N6E670_9EURO</name>
<evidence type="ECO:0000313" key="1">
    <source>
        <dbReference type="EMBL" id="KAB8212747.1"/>
    </source>
</evidence>
<dbReference type="AlphaFoldDB" id="A0A5N6E670"/>
<organism evidence="1 2">
    <name type="scientific">Aspergillus novoparasiticus</name>
    <dbReference type="NCBI Taxonomy" id="986946"/>
    <lineage>
        <taxon>Eukaryota</taxon>
        <taxon>Fungi</taxon>
        <taxon>Dikarya</taxon>
        <taxon>Ascomycota</taxon>
        <taxon>Pezizomycotina</taxon>
        <taxon>Eurotiomycetes</taxon>
        <taxon>Eurotiomycetidae</taxon>
        <taxon>Eurotiales</taxon>
        <taxon>Aspergillaceae</taxon>
        <taxon>Aspergillus</taxon>
        <taxon>Aspergillus subgen. Circumdati</taxon>
    </lineage>
</organism>
<accession>A0A5N6E670</accession>
<proteinExistence type="predicted"/>
<protein>
    <recommendedName>
        <fullName evidence="3">HTH CENPB-type domain-containing protein</fullName>
    </recommendedName>
</protein>
<keyword evidence="2" id="KW-1185">Reference proteome</keyword>
<evidence type="ECO:0008006" key="3">
    <source>
        <dbReference type="Google" id="ProtNLM"/>
    </source>
</evidence>
<dbReference type="EMBL" id="ML733925">
    <property type="protein sequence ID" value="KAB8212747.1"/>
    <property type="molecule type" value="Genomic_DNA"/>
</dbReference>
<reference evidence="1 2" key="1">
    <citation type="submission" date="2019-04" db="EMBL/GenBank/DDBJ databases">
        <title>Fungal friends and foes A comparative genomics study of 23 Aspergillus species from section Flavi.</title>
        <authorList>
            <consortium name="DOE Joint Genome Institute"/>
            <person name="Kjaerbolling I."/>
            <person name="Vesth T.C."/>
            <person name="Frisvad J.C."/>
            <person name="Nybo J.L."/>
            <person name="Theobald S."/>
            <person name="Kildgaard S."/>
            <person name="Petersen T.I."/>
            <person name="Kuo A."/>
            <person name="Sato A."/>
            <person name="Lyhne E.K."/>
            <person name="Kogle M.E."/>
            <person name="Wiebenga A."/>
            <person name="Kun R.S."/>
            <person name="Lubbers R.J."/>
            <person name="Makela M.R."/>
            <person name="Barry K."/>
            <person name="Chovatia M."/>
            <person name="Clum A."/>
            <person name="Daum C."/>
            <person name="Haridas S."/>
            <person name="He G."/>
            <person name="LaButti K."/>
            <person name="Lipzen A."/>
            <person name="Mondo S."/>
            <person name="Pangilinan J."/>
            <person name="Riley R."/>
            <person name="Salamov A."/>
            <person name="Simmons B.A."/>
            <person name="Magnuson J.K."/>
            <person name="Henrissat B."/>
            <person name="Mortensen U.H."/>
            <person name="Larsen T.O."/>
            <person name="De vries R.P."/>
            <person name="Grigoriev I.V."/>
            <person name="Machida M."/>
            <person name="Baker S.E."/>
            <person name="Andersen M.R."/>
        </authorList>
    </citation>
    <scope>NUCLEOTIDE SEQUENCE [LARGE SCALE GENOMIC DNA]</scope>
    <source>
        <strain evidence="1 2">CBS 126849</strain>
    </source>
</reference>
<evidence type="ECO:0000313" key="2">
    <source>
        <dbReference type="Proteomes" id="UP000326799"/>
    </source>
</evidence>
<dbReference type="Gene3D" id="1.10.10.60">
    <property type="entry name" value="Homeodomain-like"/>
    <property type="match status" value="1"/>
</dbReference>
<dbReference type="Proteomes" id="UP000326799">
    <property type="component" value="Unassembled WGS sequence"/>
</dbReference>